<keyword evidence="6 8" id="KW-1133">Transmembrane helix</keyword>
<keyword evidence="7 8" id="KW-0472">Membrane</keyword>
<dbReference type="InterPro" id="IPR007227">
    <property type="entry name" value="Cell_shape_determining_MreD"/>
</dbReference>
<dbReference type="PIRSF" id="PIRSF018472">
    <property type="entry name" value="MreD_proteobac"/>
    <property type="match status" value="1"/>
</dbReference>
<organism evidence="9 10">
    <name type="scientific">Vitreoscilla massiliensis</name>
    <dbReference type="NCBI Taxonomy" id="1689272"/>
    <lineage>
        <taxon>Bacteria</taxon>
        <taxon>Pseudomonadati</taxon>
        <taxon>Pseudomonadota</taxon>
        <taxon>Betaproteobacteria</taxon>
        <taxon>Neisseriales</taxon>
        <taxon>Neisseriaceae</taxon>
        <taxon>Vitreoscilla</taxon>
    </lineage>
</organism>
<accession>A0ABY4E2X2</accession>
<keyword evidence="4 8" id="KW-0812">Transmembrane</keyword>
<evidence type="ECO:0000256" key="4">
    <source>
        <dbReference type="ARBA" id="ARBA00022692"/>
    </source>
</evidence>
<dbReference type="PANTHER" id="PTHR37484">
    <property type="entry name" value="ROD SHAPE-DETERMINING PROTEIN MRED"/>
    <property type="match status" value="1"/>
</dbReference>
<feature type="transmembrane region" description="Helical" evidence="8">
    <location>
        <begin position="12"/>
        <end position="31"/>
    </location>
</feature>
<dbReference type="Proteomes" id="UP000832011">
    <property type="component" value="Chromosome"/>
</dbReference>
<comment type="subcellular location">
    <subcellularLocation>
        <location evidence="1">Cell membrane</location>
        <topology evidence="1">Multi-pass membrane protein</topology>
    </subcellularLocation>
</comment>
<name>A0ABY4E2X2_9NEIS</name>
<keyword evidence="10" id="KW-1185">Reference proteome</keyword>
<protein>
    <submittedName>
        <fullName evidence="9">Rod shape-determining protein MreD</fullName>
    </submittedName>
</protein>
<proteinExistence type="inferred from homology"/>
<dbReference type="Pfam" id="PF04093">
    <property type="entry name" value="MreD"/>
    <property type="match status" value="1"/>
</dbReference>
<dbReference type="PANTHER" id="PTHR37484:SF1">
    <property type="entry name" value="ROD SHAPE-DETERMINING PROTEIN MRED"/>
    <property type="match status" value="1"/>
</dbReference>
<dbReference type="RefSeq" id="WP_058357642.1">
    <property type="nucleotide sequence ID" value="NZ_CABKVG010000010.1"/>
</dbReference>
<dbReference type="InterPro" id="IPR026034">
    <property type="entry name" value="MreD_proteobac"/>
</dbReference>
<evidence type="ECO:0000256" key="5">
    <source>
        <dbReference type="ARBA" id="ARBA00022960"/>
    </source>
</evidence>
<feature type="transmembrane region" description="Helical" evidence="8">
    <location>
        <begin position="134"/>
        <end position="158"/>
    </location>
</feature>
<evidence type="ECO:0000256" key="6">
    <source>
        <dbReference type="ARBA" id="ARBA00022989"/>
    </source>
</evidence>
<evidence type="ECO:0000313" key="10">
    <source>
        <dbReference type="Proteomes" id="UP000832011"/>
    </source>
</evidence>
<reference evidence="9 10" key="1">
    <citation type="journal article" date="2022" name="Res Sq">
        <title>Evolution of multicellular longitudinally dividing oral cavity symbionts (Neisseriaceae).</title>
        <authorList>
            <person name="Nyongesa S."/>
            <person name="Weber P."/>
            <person name="Bernet E."/>
            <person name="Pullido F."/>
            <person name="Nieckarz M."/>
            <person name="Delaby M."/>
            <person name="Nieves C."/>
            <person name="Viehboeck T."/>
            <person name="Krause N."/>
            <person name="Rivera-Millot A."/>
            <person name="Nakamura A."/>
            <person name="Vischer N."/>
            <person name="VanNieuwenhze M."/>
            <person name="Brun Y."/>
            <person name="Cava F."/>
            <person name="Bulgheresi S."/>
            <person name="Veyrier F."/>
        </authorList>
    </citation>
    <scope>NUCLEOTIDE SEQUENCE [LARGE SCALE GENOMIC DNA]</scope>
    <source>
        <strain evidence="9 10">SN4</strain>
    </source>
</reference>
<feature type="transmembrane region" description="Helical" evidence="8">
    <location>
        <begin position="100"/>
        <end position="122"/>
    </location>
</feature>
<evidence type="ECO:0000256" key="8">
    <source>
        <dbReference type="SAM" id="Phobius"/>
    </source>
</evidence>
<evidence type="ECO:0000256" key="1">
    <source>
        <dbReference type="ARBA" id="ARBA00004651"/>
    </source>
</evidence>
<dbReference type="NCBIfam" id="TIGR03426">
    <property type="entry name" value="shape_MreD"/>
    <property type="match status" value="1"/>
</dbReference>
<keyword evidence="5" id="KW-0133">Cell shape</keyword>
<evidence type="ECO:0000256" key="7">
    <source>
        <dbReference type="ARBA" id="ARBA00023136"/>
    </source>
</evidence>
<evidence type="ECO:0000256" key="2">
    <source>
        <dbReference type="ARBA" id="ARBA00007776"/>
    </source>
</evidence>
<feature type="transmembrane region" description="Helical" evidence="8">
    <location>
        <begin position="59"/>
        <end position="79"/>
    </location>
</feature>
<dbReference type="EMBL" id="CP091511">
    <property type="protein sequence ID" value="UOO88668.1"/>
    <property type="molecule type" value="Genomic_DNA"/>
</dbReference>
<sequence>MNAYSSSNPYRVSAWFITLSFAITFFIDLIAWPKEYFFWMPEFSLLMLIYWVLHRPDSINLGIAFCLGLIMDFALLSPLGQHAISYSIIAYLVSQQQRQLLLYHFGFQAIAVGALYILHAAIMVTTRLFYDQTFYGWTYFTPAITIALIWPLFNTLMVNIMHWRQNRR</sequence>
<evidence type="ECO:0000256" key="3">
    <source>
        <dbReference type="ARBA" id="ARBA00022475"/>
    </source>
</evidence>
<comment type="similarity">
    <text evidence="2">Belongs to the MreD family.</text>
</comment>
<evidence type="ECO:0000313" key="9">
    <source>
        <dbReference type="EMBL" id="UOO88668.1"/>
    </source>
</evidence>
<gene>
    <name evidence="9" type="primary">mreD</name>
    <name evidence="9" type="ORF">LVJ82_14540</name>
</gene>
<keyword evidence="3" id="KW-1003">Cell membrane</keyword>